<sequence length="293" mass="31184">MMFRHLIVTSLLILAVSGKAVQPASFAAANTIDVTALLSASERVKSIPDLATYPVNIKEKAPLSTIYNDWASFQDGAALVWKADMDTDCDGINYKCEGNLDGQPLTNWGALSAFEVPFIVIPDKFLQANPTAIPGNNVAAVICDKKMYYAILGDSNFNTPQVTGEASWLLANACFPDAKINGNRGHDSPDVTYILFTGEGAVLPPAALNDKYITDFDKLRAMGDHLSTALLKNLGVPPLSPGSSTHDNDNDNGQGAGDHPVHDTGSDFDSGALVRLAPKYMALLVAVVAFVVT</sequence>
<protein>
    <recommendedName>
        <fullName evidence="10">Endo-chitosanase</fullName>
        <ecNumber evidence="10">3.2.1.132</ecNumber>
    </recommendedName>
</protein>
<evidence type="ECO:0000256" key="2">
    <source>
        <dbReference type="ARBA" id="ARBA00004613"/>
    </source>
</evidence>
<keyword evidence="7" id="KW-0119">Carbohydrate metabolism</keyword>
<dbReference type="GO" id="GO:0016787">
    <property type="term" value="F:hydrolase activity"/>
    <property type="evidence" value="ECO:0007669"/>
    <property type="project" value="UniProtKB-KW"/>
</dbReference>
<gene>
    <name evidence="12" type="ORF">BDW59DRAFT_149796</name>
</gene>
<keyword evidence="9 10" id="KW-0624">Polysaccharide degradation</keyword>
<evidence type="ECO:0000256" key="5">
    <source>
        <dbReference type="ARBA" id="ARBA00022729"/>
    </source>
</evidence>
<evidence type="ECO:0000313" key="12">
    <source>
        <dbReference type="EMBL" id="KAL2822208.1"/>
    </source>
</evidence>
<evidence type="ECO:0000256" key="3">
    <source>
        <dbReference type="ARBA" id="ARBA00007799"/>
    </source>
</evidence>
<evidence type="ECO:0000256" key="8">
    <source>
        <dbReference type="ARBA" id="ARBA00023295"/>
    </source>
</evidence>
<accession>A0ABR4I5S3</accession>
<dbReference type="EMBL" id="JBFXLS010000060">
    <property type="protein sequence ID" value="KAL2822208.1"/>
    <property type="molecule type" value="Genomic_DNA"/>
</dbReference>
<comment type="caution">
    <text evidence="12">The sequence shown here is derived from an EMBL/GenBank/DDBJ whole genome shotgun (WGS) entry which is preliminary data.</text>
</comment>
<keyword evidence="4" id="KW-0964">Secreted</keyword>
<evidence type="ECO:0000256" key="6">
    <source>
        <dbReference type="ARBA" id="ARBA00022801"/>
    </source>
</evidence>
<dbReference type="PANTHER" id="PTHR42061:SF4">
    <property type="entry name" value="ENDO-CHITOSANASE"/>
    <property type="match status" value="1"/>
</dbReference>
<evidence type="ECO:0000313" key="13">
    <source>
        <dbReference type="Proteomes" id="UP001610335"/>
    </source>
</evidence>
<keyword evidence="13" id="KW-1185">Reference proteome</keyword>
<comment type="catalytic activity">
    <reaction evidence="1 10">
        <text>Endohydrolysis of beta-(1-&gt;4)-linkages between D-glucosamine residues in a partly acetylated chitosan.</text>
        <dbReference type="EC" id="3.2.1.132"/>
    </reaction>
</comment>
<dbReference type="EC" id="3.2.1.132" evidence="10"/>
<reference evidence="12 13" key="1">
    <citation type="submission" date="2024-07" db="EMBL/GenBank/DDBJ databases">
        <title>Section-level genome sequencing and comparative genomics of Aspergillus sections Usti and Cavernicolus.</title>
        <authorList>
            <consortium name="Lawrence Berkeley National Laboratory"/>
            <person name="Nybo J.L."/>
            <person name="Vesth T.C."/>
            <person name="Theobald S."/>
            <person name="Frisvad J.C."/>
            <person name="Larsen T.O."/>
            <person name="Kjaerboelling I."/>
            <person name="Rothschild-Mancinelli K."/>
            <person name="Lyhne E.K."/>
            <person name="Kogle M.E."/>
            <person name="Barry K."/>
            <person name="Clum A."/>
            <person name="Na H."/>
            <person name="Ledsgaard L."/>
            <person name="Lin J."/>
            <person name="Lipzen A."/>
            <person name="Kuo A."/>
            <person name="Riley R."/>
            <person name="Mondo S."/>
            <person name="LaButti K."/>
            <person name="Haridas S."/>
            <person name="Pangalinan J."/>
            <person name="Salamov A.A."/>
            <person name="Simmons B.A."/>
            <person name="Magnuson J.K."/>
            <person name="Chen J."/>
            <person name="Drula E."/>
            <person name="Henrissat B."/>
            <person name="Wiebenga A."/>
            <person name="Lubbers R.J."/>
            <person name="Gomes A.C."/>
            <person name="Makela M.R."/>
            <person name="Stajich J."/>
            <person name="Grigoriev I.V."/>
            <person name="Mortensen U.H."/>
            <person name="De vries R.P."/>
            <person name="Baker S.E."/>
            <person name="Andersen M.R."/>
        </authorList>
    </citation>
    <scope>NUCLEOTIDE SEQUENCE [LARGE SCALE GENOMIC DNA]</scope>
    <source>
        <strain evidence="12 13">CBS 600.67</strain>
    </source>
</reference>
<feature type="chain" id="PRO_5045011683" description="Endo-chitosanase" evidence="10">
    <location>
        <begin position="21"/>
        <end position="293"/>
    </location>
</feature>
<comment type="subcellular location">
    <subcellularLocation>
        <location evidence="2 10">Secreted</location>
    </subcellularLocation>
</comment>
<evidence type="ECO:0000256" key="4">
    <source>
        <dbReference type="ARBA" id="ARBA00022525"/>
    </source>
</evidence>
<feature type="region of interest" description="Disordered" evidence="11">
    <location>
        <begin position="237"/>
        <end position="264"/>
    </location>
</feature>
<evidence type="ECO:0000256" key="1">
    <source>
        <dbReference type="ARBA" id="ARBA00000405"/>
    </source>
</evidence>
<evidence type="ECO:0000256" key="10">
    <source>
        <dbReference type="RuleBase" id="RU361208"/>
    </source>
</evidence>
<evidence type="ECO:0000256" key="9">
    <source>
        <dbReference type="ARBA" id="ARBA00023326"/>
    </source>
</evidence>
<dbReference type="Proteomes" id="UP001610335">
    <property type="component" value="Unassembled WGS sequence"/>
</dbReference>
<dbReference type="Pfam" id="PF07335">
    <property type="entry name" value="Glyco_hydro_75"/>
    <property type="match status" value="1"/>
</dbReference>
<keyword evidence="6 10" id="KW-0378">Hydrolase</keyword>
<name>A0ABR4I5S3_9EURO</name>
<keyword evidence="5 10" id="KW-0732">Signal</keyword>
<evidence type="ECO:0000256" key="7">
    <source>
        <dbReference type="ARBA" id="ARBA00023277"/>
    </source>
</evidence>
<proteinExistence type="inferred from homology"/>
<dbReference type="InterPro" id="IPR009939">
    <property type="entry name" value="Chitosanase_fungal"/>
</dbReference>
<keyword evidence="8 10" id="KW-0326">Glycosidase</keyword>
<comment type="function">
    <text evidence="10">Chitosanase catalyzing the endo-type cleavage of chitosan, the deacylated form of chitin. Chitosanase may be crucial in the degradation of the deacetylated portion of chitin in the fungal cell wall.</text>
</comment>
<evidence type="ECO:0000256" key="11">
    <source>
        <dbReference type="SAM" id="MobiDB-lite"/>
    </source>
</evidence>
<comment type="similarity">
    <text evidence="3 10">Belongs to the glycosyl hydrolase 75 family.</text>
</comment>
<organism evidence="12 13">
    <name type="scientific">Aspergillus cavernicola</name>
    <dbReference type="NCBI Taxonomy" id="176166"/>
    <lineage>
        <taxon>Eukaryota</taxon>
        <taxon>Fungi</taxon>
        <taxon>Dikarya</taxon>
        <taxon>Ascomycota</taxon>
        <taxon>Pezizomycotina</taxon>
        <taxon>Eurotiomycetes</taxon>
        <taxon>Eurotiomycetidae</taxon>
        <taxon>Eurotiales</taxon>
        <taxon>Aspergillaceae</taxon>
        <taxon>Aspergillus</taxon>
        <taxon>Aspergillus subgen. Nidulantes</taxon>
    </lineage>
</organism>
<dbReference type="PANTHER" id="PTHR42061">
    <property type="entry name" value="ENDO-CHITOSANASE"/>
    <property type="match status" value="1"/>
</dbReference>
<feature type="signal peptide" evidence="10">
    <location>
        <begin position="1"/>
        <end position="20"/>
    </location>
</feature>